<reference evidence="3 4" key="1">
    <citation type="journal article" date="2019" name="Commun. Biol.">
        <title>The bagworm genome reveals a unique fibroin gene that provides high tensile strength.</title>
        <authorList>
            <person name="Kono N."/>
            <person name="Nakamura H."/>
            <person name="Ohtoshi R."/>
            <person name="Tomita M."/>
            <person name="Numata K."/>
            <person name="Arakawa K."/>
        </authorList>
    </citation>
    <scope>NUCLEOTIDE SEQUENCE [LARGE SCALE GENOMIC DNA]</scope>
</reference>
<name>A0A4C1V1L2_EUMVA</name>
<evidence type="ECO:0000256" key="2">
    <source>
        <dbReference type="SAM" id="MobiDB-lite"/>
    </source>
</evidence>
<accession>A0A4C1V1L2</accession>
<keyword evidence="1" id="KW-0175">Coiled coil</keyword>
<evidence type="ECO:0000313" key="4">
    <source>
        <dbReference type="Proteomes" id="UP000299102"/>
    </source>
</evidence>
<sequence>MPSFGQPTAPDSSAPSPDLPGHFQPALQRYKINEQRIKLLTAINQIVQQRVELETNRVTLSNLLEELKRKLKRKIEECHVEKKEKIKALKQANQRLEKERFGIVTEIEHLKRHLEKEEAHHKQHARTAVVQAIQGVTRMAADQLYSQSLAADIPGAVSRNVARNAPSRIMIKVKVVSPLRPGVLRQADNKLTAARLMRDIAELRQRVAQVETRLANEMKVRGASPRNSTLEPVA</sequence>
<feature type="region of interest" description="Disordered" evidence="2">
    <location>
        <begin position="1"/>
        <end position="22"/>
    </location>
</feature>
<comment type="caution">
    <text evidence="3">The sequence shown here is derived from an EMBL/GenBank/DDBJ whole genome shotgun (WGS) entry which is preliminary data.</text>
</comment>
<evidence type="ECO:0000256" key="1">
    <source>
        <dbReference type="SAM" id="Coils"/>
    </source>
</evidence>
<evidence type="ECO:0000313" key="3">
    <source>
        <dbReference type="EMBL" id="GBP32671.1"/>
    </source>
</evidence>
<proteinExistence type="predicted"/>
<dbReference type="OrthoDB" id="9901850at2759"/>
<feature type="coiled-coil region" evidence="1">
    <location>
        <begin position="193"/>
        <end position="220"/>
    </location>
</feature>
<feature type="coiled-coil region" evidence="1">
    <location>
        <begin position="50"/>
        <end position="99"/>
    </location>
</feature>
<dbReference type="AlphaFoldDB" id="A0A4C1V1L2"/>
<organism evidence="3 4">
    <name type="scientific">Eumeta variegata</name>
    <name type="common">Bagworm moth</name>
    <name type="synonym">Eumeta japonica</name>
    <dbReference type="NCBI Taxonomy" id="151549"/>
    <lineage>
        <taxon>Eukaryota</taxon>
        <taxon>Metazoa</taxon>
        <taxon>Ecdysozoa</taxon>
        <taxon>Arthropoda</taxon>
        <taxon>Hexapoda</taxon>
        <taxon>Insecta</taxon>
        <taxon>Pterygota</taxon>
        <taxon>Neoptera</taxon>
        <taxon>Endopterygota</taxon>
        <taxon>Lepidoptera</taxon>
        <taxon>Glossata</taxon>
        <taxon>Ditrysia</taxon>
        <taxon>Tineoidea</taxon>
        <taxon>Psychidae</taxon>
        <taxon>Oiketicinae</taxon>
        <taxon>Eumeta</taxon>
    </lineage>
</organism>
<dbReference type="Proteomes" id="UP000299102">
    <property type="component" value="Unassembled WGS sequence"/>
</dbReference>
<keyword evidence="4" id="KW-1185">Reference proteome</keyword>
<dbReference type="EMBL" id="BGZK01000263">
    <property type="protein sequence ID" value="GBP32671.1"/>
    <property type="molecule type" value="Genomic_DNA"/>
</dbReference>
<gene>
    <name evidence="3" type="ORF">EVAR_16833_1</name>
</gene>
<protein>
    <submittedName>
        <fullName evidence="3">Uncharacterized protein</fullName>
    </submittedName>
</protein>